<dbReference type="AlphaFoldDB" id="A0A2N1PKZ8"/>
<dbReference type="Gene3D" id="3.30.70.100">
    <property type="match status" value="1"/>
</dbReference>
<evidence type="ECO:0000313" key="2">
    <source>
        <dbReference type="EMBL" id="PKK89018.1"/>
    </source>
</evidence>
<organism evidence="2 3">
    <name type="scientific">Candidatus Wallbacteria bacterium HGW-Wallbacteria-1</name>
    <dbReference type="NCBI Taxonomy" id="2013854"/>
    <lineage>
        <taxon>Bacteria</taxon>
        <taxon>Candidatus Walliibacteriota</taxon>
    </lineage>
</organism>
<dbReference type="SUPFAM" id="SSF54909">
    <property type="entry name" value="Dimeric alpha+beta barrel"/>
    <property type="match status" value="1"/>
</dbReference>
<keyword evidence="2" id="KW-0560">Oxidoreductase</keyword>
<evidence type="ECO:0000313" key="3">
    <source>
        <dbReference type="Proteomes" id="UP000233256"/>
    </source>
</evidence>
<dbReference type="Pfam" id="PF03992">
    <property type="entry name" value="ABM"/>
    <property type="match status" value="1"/>
</dbReference>
<dbReference type="Proteomes" id="UP000233256">
    <property type="component" value="Unassembled WGS sequence"/>
</dbReference>
<dbReference type="GO" id="GO:0004497">
    <property type="term" value="F:monooxygenase activity"/>
    <property type="evidence" value="ECO:0007669"/>
    <property type="project" value="UniProtKB-KW"/>
</dbReference>
<dbReference type="EMBL" id="PGXC01000027">
    <property type="protein sequence ID" value="PKK89018.1"/>
    <property type="molecule type" value="Genomic_DNA"/>
</dbReference>
<protein>
    <submittedName>
        <fullName evidence="2">Antibiotic biosynthesis monooxygenase</fullName>
    </submittedName>
</protein>
<evidence type="ECO:0000259" key="1">
    <source>
        <dbReference type="PROSITE" id="PS51725"/>
    </source>
</evidence>
<dbReference type="InterPro" id="IPR011008">
    <property type="entry name" value="Dimeric_a/b-barrel"/>
</dbReference>
<sequence>MILVKITMNSSADKQKEVMQTLLSMIESSESQQGCQSFEIYQNIDKKSIFCLLEEWATREDLICHLKSKLFGALLGARTLLEEPFKIQIFTVSHIEKKEILESANILTI</sequence>
<accession>A0A2N1PKZ8</accession>
<comment type="caution">
    <text evidence="2">The sequence shown here is derived from an EMBL/GenBank/DDBJ whole genome shotgun (WGS) entry which is preliminary data.</text>
</comment>
<gene>
    <name evidence="2" type="ORF">CVV64_16155</name>
</gene>
<reference evidence="2 3" key="1">
    <citation type="journal article" date="2017" name="ISME J.">
        <title>Potential for microbial H2 and metal transformations associated with novel bacteria and archaea in deep terrestrial subsurface sediments.</title>
        <authorList>
            <person name="Hernsdorf A.W."/>
            <person name="Amano Y."/>
            <person name="Miyakawa K."/>
            <person name="Ise K."/>
            <person name="Suzuki Y."/>
            <person name="Anantharaman K."/>
            <person name="Probst A."/>
            <person name="Burstein D."/>
            <person name="Thomas B.C."/>
            <person name="Banfield J.F."/>
        </authorList>
    </citation>
    <scope>NUCLEOTIDE SEQUENCE [LARGE SCALE GENOMIC DNA]</scope>
    <source>
        <strain evidence="2">HGW-Wallbacteria-1</strain>
    </source>
</reference>
<feature type="domain" description="ABM" evidence="1">
    <location>
        <begin position="2"/>
        <end position="90"/>
    </location>
</feature>
<keyword evidence="2" id="KW-0503">Monooxygenase</keyword>
<dbReference type="InterPro" id="IPR007138">
    <property type="entry name" value="ABM_dom"/>
</dbReference>
<name>A0A2N1PKZ8_9BACT</name>
<proteinExistence type="predicted"/>
<dbReference type="PROSITE" id="PS51725">
    <property type="entry name" value="ABM"/>
    <property type="match status" value="1"/>
</dbReference>